<accession>A0A4P8BC43</accession>
<reference evidence="3 5" key="2">
    <citation type="submission" date="2016-10" db="EMBL/GenBank/DDBJ databases">
        <title>E. coli O157:H7 PA20.</title>
        <authorList>
            <person name="Uhlich G.A."/>
            <person name="Chen C.-Y."/>
            <person name="Paoli G."/>
        </authorList>
    </citation>
    <scope>NUCLEOTIDE SEQUENCE [LARGE SCALE GENOMIC DNA]</scope>
    <source>
        <strain evidence="3 5">PA20</strain>
    </source>
</reference>
<dbReference type="GO" id="GO:0032259">
    <property type="term" value="P:methylation"/>
    <property type="evidence" value="ECO:0007669"/>
    <property type="project" value="UniProtKB-KW"/>
</dbReference>
<evidence type="ECO:0000313" key="3">
    <source>
        <dbReference type="EMBL" id="APA42256.1"/>
    </source>
</evidence>
<protein>
    <submittedName>
        <fullName evidence="3">Methyltransferase</fullName>
    </submittedName>
</protein>
<evidence type="ECO:0000313" key="5">
    <source>
        <dbReference type="Proteomes" id="UP000177471"/>
    </source>
</evidence>
<name>A0A4P8BC43_ECO57</name>
<organism evidence="2 4">
    <name type="scientific">Escherichia coli O157:H7</name>
    <dbReference type="NCBI Taxonomy" id="83334"/>
    <lineage>
        <taxon>Bacteria</taxon>
        <taxon>Pseudomonadati</taxon>
        <taxon>Pseudomonadota</taxon>
        <taxon>Gammaproteobacteria</taxon>
        <taxon>Enterobacterales</taxon>
        <taxon>Enterobacteriaceae</taxon>
        <taxon>Escherichia</taxon>
    </lineage>
</organism>
<dbReference type="CDD" id="cd02440">
    <property type="entry name" value="AdoMet_MTases"/>
    <property type="match status" value="1"/>
</dbReference>
<dbReference type="Gene3D" id="3.40.50.150">
    <property type="entry name" value="Vaccinia Virus protein VP39"/>
    <property type="match status" value="1"/>
</dbReference>
<dbReference type="SUPFAM" id="SSF53335">
    <property type="entry name" value="S-adenosyl-L-methionine-dependent methyltransferases"/>
    <property type="match status" value="1"/>
</dbReference>
<evidence type="ECO:0000259" key="1">
    <source>
        <dbReference type="Pfam" id="PF13847"/>
    </source>
</evidence>
<reference evidence="2 4" key="1">
    <citation type="journal article" date="2001" name="Nature">
        <title>Genome sequence of enterohaemorrhagic Escherichia coli O157:H7.</title>
        <authorList>
            <person name="Perna N.T."/>
            <person name="Plunkett G.III."/>
            <person name="Burland V."/>
            <person name="Mau B."/>
            <person name="Glasner J.D."/>
            <person name="Rose D.J."/>
            <person name="Mayhew G.F."/>
            <person name="Evans P.S."/>
            <person name="Gregor J."/>
            <person name="Kirkpatrick H.A."/>
            <person name="Posfai G."/>
            <person name="Hackett J."/>
            <person name="Klink S."/>
            <person name="Boutin A."/>
            <person name="Shao Y."/>
            <person name="Miller L."/>
            <person name="Grotbeck E.J."/>
            <person name="Davis N.W."/>
            <person name="Lim A."/>
            <person name="Dimalanta E."/>
            <person name="Potamousis K."/>
            <person name="Apodaca J."/>
            <person name="Anantharaman T.S."/>
            <person name="Lin J."/>
            <person name="Yen G."/>
            <person name="Schwartz D.C."/>
            <person name="Welch R.A."/>
            <person name="Blattner F.R."/>
        </authorList>
    </citation>
    <scope>NUCLEOTIDE SEQUENCE [LARGE SCALE GENOMIC DNA]</scope>
    <source>
        <strain evidence="2">EDL933</strain>
        <strain evidence="4">O157:H7 / EDL933 / ATCC 700927 / EHEC</strain>
    </source>
</reference>
<dbReference type="InterPro" id="IPR029063">
    <property type="entry name" value="SAM-dependent_MTases_sf"/>
</dbReference>
<keyword evidence="3" id="KW-0489">Methyltransferase</keyword>
<dbReference type="PIR" id="H90840">
    <property type="entry name" value="H90840"/>
</dbReference>
<dbReference type="AlphaFoldDB" id="A0A4P8BC43"/>
<dbReference type="GO" id="GO:0008168">
    <property type="term" value="F:methyltransferase activity"/>
    <property type="evidence" value="ECO:0007669"/>
    <property type="project" value="UniProtKB-KW"/>
</dbReference>
<dbReference type="KEGG" id="ece:Z1963"/>
<dbReference type="Proteomes" id="UP000177471">
    <property type="component" value="Chromosome"/>
</dbReference>
<sequence>MLIDDIDFADLYLQQLKLAHRTEKTPDHWDQRAEKMAENCASPTDSYLQQLIAKIDLQGAQTLFDMGCGPGTVSLALADKLTTIYGVDYSQGMLNVAARRAAALKADNVHLIQRAWEEDWSDLPRCDIAVASRSTLVADMRQAMSKLNNQARLRVYTTHLVSTSFVSPAIQRAAGREVIELPNYIFALNVLYQMGIYAHVDFIRGQNCQQDNST</sequence>
<dbReference type="Proteomes" id="UP000002519">
    <property type="component" value="Chromosome"/>
</dbReference>
<evidence type="ECO:0000313" key="2">
    <source>
        <dbReference type="EMBL" id="AAG56051.1"/>
    </source>
</evidence>
<proteinExistence type="predicted"/>
<dbReference type="Pfam" id="PF13847">
    <property type="entry name" value="Methyltransf_31"/>
    <property type="match status" value="1"/>
</dbReference>
<dbReference type="EMBL" id="CP017669">
    <property type="protein sequence ID" value="APA42256.1"/>
    <property type="molecule type" value="Genomic_DNA"/>
</dbReference>
<dbReference type="PATRIC" id="fig|83334.175.peg.2870"/>
<dbReference type="PIR" id="G85698">
    <property type="entry name" value="G85698"/>
</dbReference>
<dbReference type="OMA" id="KWALIWW"/>
<dbReference type="EMBL" id="AE005174">
    <property type="protein sequence ID" value="AAG56051.1"/>
    <property type="molecule type" value="Genomic_DNA"/>
</dbReference>
<feature type="domain" description="Methyltransferase" evidence="1">
    <location>
        <begin position="62"/>
        <end position="150"/>
    </location>
</feature>
<keyword evidence="3" id="KW-0808">Transferase</keyword>
<evidence type="ECO:0000313" key="4">
    <source>
        <dbReference type="Proteomes" id="UP000002519"/>
    </source>
</evidence>
<dbReference type="InterPro" id="IPR025714">
    <property type="entry name" value="Methyltranfer_dom"/>
</dbReference>
<gene>
    <name evidence="2" type="ordered locus">Z1963</name>
    <name evidence="3" type="ORF">AU473_15715</name>
</gene>